<dbReference type="PRINTS" id="PR00260">
    <property type="entry name" value="CHEMTRNSDUCR"/>
</dbReference>
<evidence type="ECO:0000256" key="8">
    <source>
        <dbReference type="PROSITE-ProRule" id="PRU00284"/>
    </source>
</evidence>
<dbReference type="SMART" id="SM01049">
    <property type="entry name" value="Cache_2"/>
    <property type="match status" value="1"/>
</dbReference>
<dbReference type="Gene3D" id="1.10.287.950">
    <property type="entry name" value="Methyl-accepting chemotaxis protein"/>
    <property type="match status" value="1"/>
</dbReference>
<dbReference type="SMART" id="SM00283">
    <property type="entry name" value="MA"/>
    <property type="match status" value="1"/>
</dbReference>
<evidence type="ECO:0000256" key="1">
    <source>
        <dbReference type="ARBA" id="ARBA00004651"/>
    </source>
</evidence>
<evidence type="ECO:0000313" key="12">
    <source>
        <dbReference type="Proteomes" id="UP000016521"/>
    </source>
</evidence>
<dbReference type="InterPro" id="IPR004089">
    <property type="entry name" value="MCPsignal_dom"/>
</dbReference>
<gene>
    <name evidence="11" type="primary">mcp</name>
    <name evidence="11" type="ORF">PPIS_a2937</name>
</gene>
<evidence type="ECO:0000256" key="4">
    <source>
        <dbReference type="ARBA" id="ARBA00022989"/>
    </source>
</evidence>
<dbReference type="EMBL" id="CP011924">
    <property type="protein sequence ID" value="ATD07820.1"/>
    <property type="molecule type" value="Genomic_DNA"/>
</dbReference>
<proteinExistence type="inferred from homology"/>
<dbReference type="Pfam" id="PF00015">
    <property type="entry name" value="MCPsignal"/>
    <property type="match status" value="1"/>
</dbReference>
<evidence type="ECO:0000256" key="9">
    <source>
        <dbReference type="SAM" id="Phobius"/>
    </source>
</evidence>
<reference evidence="11 12" key="1">
    <citation type="submission" date="2015-06" db="EMBL/GenBank/DDBJ databases">
        <authorList>
            <person name="Xie B.-B."/>
            <person name="Rong J.-C."/>
            <person name="Qin Q.-L."/>
            <person name="Zhang Y.-Z."/>
        </authorList>
    </citation>
    <scope>NUCLEOTIDE SEQUENCE [LARGE SCALE GENOMIC DNA]</scope>
    <source>
        <strain evidence="11 12">JCM 20779</strain>
    </source>
</reference>
<dbReference type="SUPFAM" id="SSF58104">
    <property type="entry name" value="Methyl-accepting chemotaxis protein (MCP) signaling domain"/>
    <property type="match status" value="1"/>
</dbReference>
<name>A0ABN5CFZ7_PSEO7</name>
<dbReference type="CDD" id="cd11386">
    <property type="entry name" value="MCP_signal"/>
    <property type="match status" value="1"/>
</dbReference>
<dbReference type="PANTHER" id="PTHR32089:SF119">
    <property type="entry name" value="METHYL-ACCEPTING CHEMOTAXIS PROTEIN CTPL"/>
    <property type="match status" value="1"/>
</dbReference>
<keyword evidence="3 9" id="KW-0812">Transmembrane</keyword>
<accession>A0ABN5CFZ7</accession>
<evidence type="ECO:0000256" key="2">
    <source>
        <dbReference type="ARBA" id="ARBA00022475"/>
    </source>
</evidence>
<dbReference type="Gene3D" id="3.30.450.20">
    <property type="entry name" value="PAS domain"/>
    <property type="match status" value="1"/>
</dbReference>
<dbReference type="Pfam" id="PF17200">
    <property type="entry name" value="sCache_2"/>
    <property type="match status" value="1"/>
</dbReference>
<evidence type="ECO:0000256" key="7">
    <source>
        <dbReference type="ARBA" id="ARBA00029447"/>
    </source>
</evidence>
<comment type="similarity">
    <text evidence="7">Belongs to the methyl-accepting chemotaxis (MCP) protein family.</text>
</comment>
<keyword evidence="5 9" id="KW-0472">Membrane</keyword>
<keyword evidence="12" id="KW-1185">Reference proteome</keyword>
<evidence type="ECO:0000313" key="11">
    <source>
        <dbReference type="EMBL" id="ATD07820.1"/>
    </source>
</evidence>
<keyword evidence="2" id="KW-1003">Cell membrane</keyword>
<evidence type="ECO:0000256" key="3">
    <source>
        <dbReference type="ARBA" id="ARBA00022692"/>
    </source>
</evidence>
<evidence type="ECO:0000259" key="10">
    <source>
        <dbReference type="PROSITE" id="PS50111"/>
    </source>
</evidence>
<dbReference type="PROSITE" id="PS50111">
    <property type="entry name" value="CHEMOTAXIS_TRANSDUC_2"/>
    <property type="match status" value="1"/>
</dbReference>
<evidence type="ECO:0000256" key="6">
    <source>
        <dbReference type="ARBA" id="ARBA00023224"/>
    </source>
</evidence>
<sequence length="552" mass="59873">MRVFLGGDPVFSSFTLKAKIITFAAAIFVSLLAVAFVGLQALRHASESDNIARINQLMKSTINIVKQFEHFAEQGKLTEQQAKEMAIQVLRENKYHDSEYVYVVNDKMDFVATPHDPQLHNTSFNDFEDADGKSIGSMVKRLVGNQFDQIITYNWTSLRDGEVVDLTSVVQKTPGFGWYVGTGISYKEVNERYWDTAIWLVALSLMVAVALTTALARFGLSLNNKLGAEINDVLEIVKHVSRGNLTTPIDTDECQDYSILAAMAYMQGGLRGVVEGLKEATKALQNQTSDSEVRSVELENLTRSLNAETQMVASAITELTASAQTVVEHAEQAADSVQEAEKQGNAADKLTAQAATEIALLEQQIDSAGNNIQVLDEEVSNIANVLTVIQSIAEQTNLLALNAAIEAARAGEQGRGFAVVADEVRQLAQRTQTSTEEIRTMITKLQSATQDAKASVSLSIATSEKTVSMSSKASQALVQVADSLKSISQMSHQIAQAAKEQLDAGEDTAKRVVIISDTASQTASVSEKAHKATDTIKSLSGNLELEMAKFKV</sequence>
<dbReference type="InterPro" id="IPR004090">
    <property type="entry name" value="Chemotax_Me-accpt_rcpt"/>
</dbReference>
<protein>
    <submittedName>
        <fullName evidence="11">Methyl-accepting chemotaxis protein</fullName>
    </submittedName>
</protein>
<organism evidence="11 12">
    <name type="scientific">Pseudoalteromonas piscicida</name>
    <dbReference type="NCBI Taxonomy" id="43662"/>
    <lineage>
        <taxon>Bacteria</taxon>
        <taxon>Pseudomonadati</taxon>
        <taxon>Pseudomonadota</taxon>
        <taxon>Gammaproteobacteria</taxon>
        <taxon>Alteromonadales</taxon>
        <taxon>Pseudoalteromonadaceae</taxon>
        <taxon>Pseudoalteromonas</taxon>
    </lineage>
</organism>
<feature type="transmembrane region" description="Helical" evidence="9">
    <location>
        <begin position="197"/>
        <end position="220"/>
    </location>
</feature>
<feature type="domain" description="Methyl-accepting transducer" evidence="10">
    <location>
        <begin position="280"/>
        <end position="516"/>
    </location>
</feature>
<comment type="subcellular location">
    <subcellularLocation>
        <location evidence="1">Cell membrane</location>
        <topology evidence="1">Multi-pass membrane protein</topology>
    </subcellularLocation>
</comment>
<feature type="transmembrane region" description="Helical" evidence="9">
    <location>
        <begin position="20"/>
        <end position="39"/>
    </location>
</feature>
<dbReference type="Proteomes" id="UP000016521">
    <property type="component" value="Chromosome I"/>
</dbReference>
<keyword evidence="6 8" id="KW-0807">Transducer</keyword>
<keyword evidence="4 9" id="KW-1133">Transmembrane helix</keyword>
<dbReference type="PANTHER" id="PTHR32089">
    <property type="entry name" value="METHYL-ACCEPTING CHEMOTAXIS PROTEIN MCPB"/>
    <property type="match status" value="1"/>
</dbReference>
<dbReference type="InterPro" id="IPR033480">
    <property type="entry name" value="sCache_2"/>
</dbReference>
<dbReference type="RefSeq" id="WP_248694172.1">
    <property type="nucleotide sequence ID" value="NZ_CP011924.1"/>
</dbReference>
<evidence type="ECO:0000256" key="5">
    <source>
        <dbReference type="ARBA" id="ARBA00023136"/>
    </source>
</evidence>